<gene>
    <name evidence="1" type="ORF">HMPREF0742_01994</name>
</gene>
<name>U7V1B7_9MICC</name>
<comment type="caution">
    <text evidence="1">The sequence shown here is derived from an EMBL/GenBank/DDBJ whole genome shotgun (WGS) entry which is preliminary data.</text>
</comment>
<proteinExistence type="predicted"/>
<accession>U7V1B7</accession>
<organism evidence="1 2">
    <name type="scientific">Rothia aeria F0184</name>
    <dbReference type="NCBI Taxonomy" id="888019"/>
    <lineage>
        <taxon>Bacteria</taxon>
        <taxon>Bacillati</taxon>
        <taxon>Actinomycetota</taxon>
        <taxon>Actinomycetes</taxon>
        <taxon>Micrococcales</taxon>
        <taxon>Micrococcaceae</taxon>
        <taxon>Rothia</taxon>
    </lineage>
</organism>
<sequence length="92" mass="10430">MVLLFSLSGNTYCKVYSRCRFEPRQNHKQNNIENTSKILSQPSLHLLPSTLQTFTFPSMGIRNCALLQKELKKSSKVMPQAFTRNTKPPGAS</sequence>
<evidence type="ECO:0000313" key="1">
    <source>
        <dbReference type="EMBL" id="ERT65326.1"/>
    </source>
</evidence>
<evidence type="ECO:0000313" key="2">
    <source>
        <dbReference type="Proteomes" id="UP000017174"/>
    </source>
</evidence>
<dbReference type="EMBL" id="AXZG01000054">
    <property type="protein sequence ID" value="ERT65326.1"/>
    <property type="molecule type" value="Genomic_DNA"/>
</dbReference>
<protein>
    <submittedName>
        <fullName evidence="1">Uncharacterized protein</fullName>
    </submittedName>
</protein>
<dbReference type="Proteomes" id="UP000017174">
    <property type="component" value="Unassembled WGS sequence"/>
</dbReference>
<dbReference type="HOGENOM" id="CLU_2411352_0_0_11"/>
<dbReference type="AlphaFoldDB" id="U7V1B7"/>
<reference evidence="1 2" key="1">
    <citation type="submission" date="2013-08" db="EMBL/GenBank/DDBJ databases">
        <authorList>
            <person name="Weinstock G."/>
            <person name="Sodergren E."/>
            <person name="Wylie T."/>
            <person name="Fulton L."/>
            <person name="Fulton R."/>
            <person name="Fronick C."/>
            <person name="O'Laughlin M."/>
            <person name="Godfrey J."/>
            <person name="Miner T."/>
            <person name="Herter B."/>
            <person name="Appelbaum E."/>
            <person name="Cordes M."/>
            <person name="Lek S."/>
            <person name="Wollam A."/>
            <person name="Pepin K.H."/>
            <person name="Palsikar V.B."/>
            <person name="Mitreva M."/>
            <person name="Wilson R.K."/>
        </authorList>
    </citation>
    <scope>NUCLEOTIDE SEQUENCE [LARGE SCALE GENOMIC DNA]</scope>
    <source>
        <strain evidence="1 2">F0184</strain>
    </source>
</reference>